<sequence>MDNTRIVFEFTTKYGVFCDALYLPVDHNLTDEQITALKYERLNNWLHIIENPPPPAPETVEIEGVTYEKVEIDGQTVLKPIGA</sequence>
<proteinExistence type="predicted"/>
<organism evidence="1">
    <name type="scientific">uncultured Caudovirales phage</name>
    <dbReference type="NCBI Taxonomy" id="2100421"/>
    <lineage>
        <taxon>Viruses</taxon>
        <taxon>Duplodnaviria</taxon>
        <taxon>Heunggongvirae</taxon>
        <taxon>Uroviricota</taxon>
        <taxon>Caudoviricetes</taxon>
        <taxon>Peduoviridae</taxon>
        <taxon>Maltschvirus</taxon>
        <taxon>Maltschvirus maltsch</taxon>
    </lineage>
</organism>
<protein>
    <submittedName>
        <fullName evidence="1">Uncharacterized protein</fullName>
    </submittedName>
</protein>
<reference evidence="1" key="1">
    <citation type="submission" date="2020-05" db="EMBL/GenBank/DDBJ databases">
        <authorList>
            <person name="Chiriac C."/>
            <person name="Salcher M."/>
            <person name="Ghai R."/>
            <person name="Kavagutti S V."/>
        </authorList>
    </citation>
    <scope>NUCLEOTIDE SEQUENCE</scope>
</reference>
<name>A0A6J7X0U8_9CAUD</name>
<gene>
    <name evidence="1" type="ORF">UFOVP735_29</name>
</gene>
<evidence type="ECO:0000313" key="1">
    <source>
        <dbReference type="EMBL" id="CAB5224095.1"/>
    </source>
</evidence>
<accession>A0A6J7X0U8</accession>
<dbReference type="EMBL" id="LR798334">
    <property type="protein sequence ID" value="CAB5224095.1"/>
    <property type="molecule type" value="Genomic_DNA"/>
</dbReference>